<evidence type="ECO:0000256" key="2">
    <source>
        <dbReference type="SAM" id="Phobius"/>
    </source>
</evidence>
<name>X6NG86_RETFI</name>
<proteinExistence type="predicted"/>
<evidence type="ECO:0000313" key="3">
    <source>
        <dbReference type="EMBL" id="ETO25340.1"/>
    </source>
</evidence>
<sequence>FKASRVYKYCVSVIRRPVLFDIWPAINSLNTRNTCVTLEELHLVDVRCSKKEELKKFLENNYNHLHTIVLQYTEACLQSHVNEIPNSQAKGGDDGTEQSINPEQKQSKRNKNVITAKEFPLSGNAPSQSNGGNSSSSNPKKMHSLQNLWSKNSAKMSKYVNDQVSMVNEFLQRCAQHQKKRNIKQGYFQKFALENMAIILPSSGLRSDQLPALRSLFETLSQECKCLKEQKQMANSISGNFIDESGEAKQKMVGDDDAPQLSRTALFNAIDIATHDPMDQLSHTTSLSRSFSCMHMSTSLPDCDAFVQLDKLYLSGLLSSFEFSESINWTKMLQTQKIKQLIIKNVLYHSKVFASFAQGFSGSVVRLDLQLQFEEEVDPSQDVDERTSIIGSILHSNDSKKKQQPVKEMFSLLSQCQCLEYLTIEFIQHPRSKINVYLNNNRGLNRPLNLQRALSNEPRKNPSSFSDSNNGNSHDDSNAIPRVKITGNTLLLEPVIDITWIDAFVRSPNIKKTLKALDIRLNELSMKHFENKHKDIPKFKTFQQSQGKIIRINNEFCSKLEELLQQWFRICRNLWSIRLIRRLTNIIVFGLFFYFILLTFLCFFSIFFCLIFAPPSPCSSQFDRLDDDEDEEKVDNKKVDFADKSPFHKWSVPAQVQSIVHFGMIKFQDPQHIWKINVYGALKELLMPEMPLGG</sequence>
<comment type="caution">
    <text evidence="3">The sequence shown here is derived from an EMBL/GenBank/DDBJ whole genome shotgun (WGS) entry which is preliminary data.</text>
</comment>
<keyword evidence="2" id="KW-0812">Transmembrane</keyword>
<keyword evidence="2" id="KW-0472">Membrane</keyword>
<dbReference type="EMBL" id="ASPP01008619">
    <property type="protein sequence ID" value="ETO25340.1"/>
    <property type="molecule type" value="Genomic_DNA"/>
</dbReference>
<feature type="region of interest" description="Disordered" evidence="1">
    <location>
        <begin position="455"/>
        <end position="480"/>
    </location>
</feature>
<reference evidence="3 4" key="1">
    <citation type="journal article" date="2013" name="Curr. Biol.">
        <title>The Genome of the Foraminiferan Reticulomyxa filosa.</title>
        <authorList>
            <person name="Glockner G."/>
            <person name="Hulsmann N."/>
            <person name="Schleicher M."/>
            <person name="Noegel A.A."/>
            <person name="Eichinger L."/>
            <person name="Gallinger C."/>
            <person name="Pawlowski J."/>
            <person name="Sierra R."/>
            <person name="Euteneuer U."/>
            <person name="Pillet L."/>
            <person name="Moustafa A."/>
            <person name="Platzer M."/>
            <person name="Groth M."/>
            <person name="Szafranski K."/>
            <person name="Schliwa M."/>
        </authorList>
    </citation>
    <scope>NUCLEOTIDE SEQUENCE [LARGE SCALE GENOMIC DNA]</scope>
</reference>
<feature type="compositionally biased region" description="Low complexity" evidence="1">
    <location>
        <begin position="122"/>
        <end position="138"/>
    </location>
</feature>
<keyword evidence="2" id="KW-1133">Transmembrane helix</keyword>
<organism evidence="3 4">
    <name type="scientific">Reticulomyxa filosa</name>
    <dbReference type="NCBI Taxonomy" id="46433"/>
    <lineage>
        <taxon>Eukaryota</taxon>
        <taxon>Sar</taxon>
        <taxon>Rhizaria</taxon>
        <taxon>Retaria</taxon>
        <taxon>Foraminifera</taxon>
        <taxon>Monothalamids</taxon>
        <taxon>Reticulomyxidae</taxon>
        <taxon>Reticulomyxa</taxon>
    </lineage>
</organism>
<evidence type="ECO:0000313" key="4">
    <source>
        <dbReference type="Proteomes" id="UP000023152"/>
    </source>
</evidence>
<evidence type="ECO:0000256" key="1">
    <source>
        <dbReference type="SAM" id="MobiDB-lite"/>
    </source>
</evidence>
<gene>
    <name evidence="3" type="ORF">RFI_11797</name>
</gene>
<feature type="compositionally biased region" description="Low complexity" evidence="1">
    <location>
        <begin position="461"/>
        <end position="472"/>
    </location>
</feature>
<keyword evidence="4" id="KW-1185">Reference proteome</keyword>
<feature type="region of interest" description="Disordered" evidence="1">
    <location>
        <begin position="84"/>
        <end position="143"/>
    </location>
</feature>
<dbReference type="AlphaFoldDB" id="X6NG86"/>
<accession>X6NG86</accession>
<protein>
    <submittedName>
        <fullName evidence="3">Uncharacterized protein</fullName>
    </submittedName>
</protein>
<feature type="transmembrane region" description="Helical" evidence="2">
    <location>
        <begin position="586"/>
        <end position="613"/>
    </location>
</feature>
<feature type="non-terminal residue" evidence="3">
    <location>
        <position position="1"/>
    </location>
</feature>
<dbReference type="Proteomes" id="UP000023152">
    <property type="component" value="Unassembled WGS sequence"/>
</dbReference>